<proteinExistence type="predicted"/>
<evidence type="ECO:0000313" key="1">
    <source>
        <dbReference type="EMBL" id="VDP51508.1"/>
    </source>
</evidence>
<name>A0A183GRZ9_HELPZ</name>
<reference evidence="3" key="2">
    <citation type="submission" date="2019-09" db="UniProtKB">
        <authorList>
            <consortium name="WormBaseParasite"/>
        </authorList>
    </citation>
    <scope>IDENTIFICATION</scope>
</reference>
<dbReference type="WBParaSite" id="HPBE_0002546901-mRNA-1">
    <property type="protein sequence ID" value="HPBE_0002546901-mRNA-1"/>
    <property type="gene ID" value="HPBE_0002546901"/>
</dbReference>
<reference evidence="1 2" key="1">
    <citation type="submission" date="2018-11" db="EMBL/GenBank/DDBJ databases">
        <authorList>
            <consortium name="Pathogen Informatics"/>
        </authorList>
    </citation>
    <scope>NUCLEOTIDE SEQUENCE [LARGE SCALE GENOMIC DNA]</scope>
</reference>
<keyword evidence="2" id="KW-1185">Reference proteome</keyword>
<dbReference type="Proteomes" id="UP000050761">
    <property type="component" value="Unassembled WGS sequence"/>
</dbReference>
<dbReference type="AlphaFoldDB" id="A0A183GRZ9"/>
<dbReference type="EMBL" id="UZAH01037968">
    <property type="protein sequence ID" value="VDP51508.1"/>
    <property type="molecule type" value="Genomic_DNA"/>
</dbReference>
<sequence length="100" mass="11495">MSPQHVASRRSASKYKRGLDPVLGIYHGQIINDRITAVAADLHERGRRWADMFAEEDARAIETLTIETYGESDQEAAVREEQRKEKDRKRIDLITALSRE</sequence>
<organism evidence="2 3">
    <name type="scientific">Heligmosomoides polygyrus</name>
    <name type="common">Parasitic roundworm</name>
    <dbReference type="NCBI Taxonomy" id="6339"/>
    <lineage>
        <taxon>Eukaryota</taxon>
        <taxon>Metazoa</taxon>
        <taxon>Ecdysozoa</taxon>
        <taxon>Nematoda</taxon>
        <taxon>Chromadorea</taxon>
        <taxon>Rhabditida</taxon>
        <taxon>Rhabditina</taxon>
        <taxon>Rhabditomorpha</taxon>
        <taxon>Strongyloidea</taxon>
        <taxon>Heligmosomidae</taxon>
        <taxon>Heligmosomoides</taxon>
    </lineage>
</organism>
<accession>A0A183GRZ9</accession>
<accession>A0A3P8EX23</accession>
<protein>
    <submittedName>
        <fullName evidence="3">Transposase</fullName>
    </submittedName>
</protein>
<gene>
    <name evidence="1" type="ORF">HPBE_LOCUS25468</name>
</gene>
<evidence type="ECO:0000313" key="3">
    <source>
        <dbReference type="WBParaSite" id="HPBE_0002546901-mRNA-1"/>
    </source>
</evidence>
<dbReference type="OrthoDB" id="5870765at2759"/>
<evidence type="ECO:0000313" key="2">
    <source>
        <dbReference type="Proteomes" id="UP000050761"/>
    </source>
</evidence>